<evidence type="ECO:0000313" key="3">
    <source>
        <dbReference type="Proteomes" id="UP001431784"/>
    </source>
</evidence>
<accession>A0ABT5T6L4</accession>
<evidence type="ECO:0008006" key="4">
    <source>
        <dbReference type="Google" id="ProtNLM"/>
    </source>
</evidence>
<feature type="coiled-coil region" evidence="1">
    <location>
        <begin position="75"/>
        <end position="112"/>
    </location>
</feature>
<dbReference type="Proteomes" id="UP001431784">
    <property type="component" value="Unassembled WGS sequence"/>
</dbReference>
<dbReference type="RefSeq" id="WP_274351435.1">
    <property type="nucleotide sequence ID" value="NZ_JAQZSM010000004.1"/>
</dbReference>
<protein>
    <recommendedName>
        <fullName evidence="4">Flagellar motility protein MotE, a chaperone for MotC folding</fullName>
    </recommendedName>
</protein>
<reference evidence="2" key="1">
    <citation type="submission" date="2023-02" db="EMBL/GenBank/DDBJ databases">
        <title>Description of Roseinatronobacter alkalisoli sp. nov., an alkaliphilic bacerium isolated from soda soil.</title>
        <authorList>
            <person name="Wei W."/>
        </authorList>
    </citation>
    <scope>NUCLEOTIDE SEQUENCE</scope>
    <source>
        <strain evidence="2">HJB301</strain>
    </source>
</reference>
<keyword evidence="3" id="KW-1185">Reference proteome</keyword>
<comment type="caution">
    <text evidence="2">The sequence shown here is derived from an EMBL/GenBank/DDBJ whole genome shotgun (WGS) entry which is preliminary data.</text>
</comment>
<evidence type="ECO:0000313" key="2">
    <source>
        <dbReference type="EMBL" id="MDD7970753.1"/>
    </source>
</evidence>
<name>A0ABT5T6L4_9RHOB</name>
<dbReference type="EMBL" id="JAQZSM010000004">
    <property type="protein sequence ID" value="MDD7970753.1"/>
    <property type="molecule type" value="Genomic_DNA"/>
</dbReference>
<organism evidence="2 3">
    <name type="scientific">Roseinatronobacter alkalisoli</name>
    <dbReference type="NCBI Taxonomy" id="3028235"/>
    <lineage>
        <taxon>Bacteria</taxon>
        <taxon>Pseudomonadati</taxon>
        <taxon>Pseudomonadota</taxon>
        <taxon>Alphaproteobacteria</taxon>
        <taxon>Rhodobacterales</taxon>
        <taxon>Paracoccaceae</taxon>
        <taxon>Roseinatronobacter</taxon>
    </lineage>
</organism>
<evidence type="ECO:0000256" key="1">
    <source>
        <dbReference type="SAM" id="Coils"/>
    </source>
</evidence>
<proteinExistence type="predicted"/>
<gene>
    <name evidence="2" type="ORF">PUT78_06555</name>
</gene>
<keyword evidence="1" id="KW-0175">Coiled coil</keyword>
<dbReference type="SUPFAM" id="SSF158791">
    <property type="entry name" value="MgtE N-terminal domain-like"/>
    <property type="match status" value="1"/>
</dbReference>
<sequence>MKHTAKAKTPGRRGASSALLVLAGMFFLAGMSRLGLGVAEVIAAENTPIAAETTTAAQVNPADPGDLFQSLRAREARLQQMEDNLTQRAQDLQQAEAEIRQQIEQLALAEQRLLQTVALTESSAEDDVARLTTVYEHMKPQQAAELFSQMDVQFAAGFFARLRPDFAGAVMAALDPVTAYAISAVMAGRNANTPRE</sequence>